<keyword evidence="2" id="KW-0479">Metal-binding</keyword>
<dbReference type="GO" id="GO:0051537">
    <property type="term" value="F:2 iron, 2 sulfur cluster binding"/>
    <property type="evidence" value="ECO:0007669"/>
    <property type="project" value="UniProtKB-KW"/>
</dbReference>
<evidence type="ECO:0000259" key="5">
    <source>
        <dbReference type="PROSITE" id="PS51296"/>
    </source>
</evidence>
<dbReference type="InterPro" id="IPR017941">
    <property type="entry name" value="Rieske_2Fe-2S"/>
</dbReference>
<proteinExistence type="predicted"/>
<dbReference type="Proteomes" id="UP000295509">
    <property type="component" value="Unassembled WGS sequence"/>
</dbReference>
<keyword evidence="3" id="KW-0408">Iron</keyword>
<evidence type="ECO:0000256" key="1">
    <source>
        <dbReference type="ARBA" id="ARBA00022714"/>
    </source>
</evidence>
<evidence type="ECO:0000313" key="7">
    <source>
        <dbReference type="Proteomes" id="UP000295509"/>
    </source>
</evidence>
<reference evidence="6 7" key="1">
    <citation type="submission" date="2019-03" db="EMBL/GenBank/DDBJ databases">
        <title>Genomic Encyclopedia of Type Strains, Phase III (KMG-III): the genomes of soil and plant-associated and newly described type strains.</title>
        <authorList>
            <person name="Whitman W."/>
        </authorList>
    </citation>
    <scope>NUCLEOTIDE SEQUENCE [LARGE SCALE GENOMIC DNA]</scope>
    <source>
        <strain evidence="6 7">LMG 29544</strain>
    </source>
</reference>
<dbReference type="RefSeq" id="WP_166676431.1">
    <property type="nucleotide sequence ID" value="NZ_JBHLUW010000009.1"/>
</dbReference>
<gene>
    <name evidence="6" type="ORF">BX592_118138</name>
</gene>
<keyword evidence="4" id="KW-0411">Iron-sulfur</keyword>
<dbReference type="SUPFAM" id="SSF50022">
    <property type="entry name" value="ISP domain"/>
    <property type="match status" value="1"/>
</dbReference>
<dbReference type="AlphaFoldDB" id="A0A4R8LIS6"/>
<keyword evidence="7" id="KW-1185">Reference proteome</keyword>
<dbReference type="EMBL" id="SORE01000018">
    <property type="protein sequence ID" value="TDY43343.1"/>
    <property type="molecule type" value="Genomic_DNA"/>
</dbReference>
<feature type="domain" description="Rieske" evidence="5">
    <location>
        <begin position="40"/>
        <end position="79"/>
    </location>
</feature>
<evidence type="ECO:0000256" key="3">
    <source>
        <dbReference type="ARBA" id="ARBA00023004"/>
    </source>
</evidence>
<dbReference type="PROSITE" id="PS51296">
    <property type="entry name" value="RIESKE"/>
    <property type="match status" value="1"/>
</dbReference>
<keyword evidence="1" id="KW-0001">2Fe-2S</keyword>
<evidence type="ECO:0000256" key="2">
    <source>
        <dbReference type="ARBA" id="ARBA00022723"/>
    </source>
</evidence>
<evidence type="ECO:0000256" key="4">
    <source>
        <dbReference type="ARBA" id="ARBA00023014"/>
    </source>
</evidence>
<protein>
    <recommendedName>
        <fullName evidence="5">Rieske domain-containing protein</fullName>
    </recommendedName>
</protein>
<dbReference type="Gene3D" id="2.102.10.10">
    <property type="entry name" value="Rieske [2Fe-2S] iron-sulphur domain"/>
    <property type="match status" value="1"/>
</dbReference>
<comment type="caution">
    <text evidence="6">The sequence shown here is derived from an EMBL/GenBank/DDBJ whole genome shotgun (WGS) entry which is preliminary data.</text>
</comment>
<sequence length="108" mass="12105">MLLSIGSTPSIGPSVSRRPCFNFLPKELEGCRDPALLNDWHVVGVSEDVVQGQLVPVTLLDRDPVMWRDSDGTLHVWEDNGLTRVQLDRHTAKAWQLPVHLPNESGQR</sequence>
<accession>A0A4R8LIS6</accession>
<evidence type="ECO:0000313" key="6">
    <source>
        <dbReference type="EMBL" id="TDY43343.1"/>
    </source>
</evidence>
<organism evidence="6 7">
    <name type="scientific">Paraburkholderia rhizosphaerae</name>
    <dbReference type="NCBI Taxonomy" id="480658"/>
    <lineage>
        <taxon>Bacteria</taxon>
        <taxon>Pseudomonadati</taxon>
        <taxon>Pseudomonadota</taxon>
        <taxon>Betaproteobacteria</taxon>
        <taxon>Burkholderiales</taxon>
        <taxon>Burkholderiaceae</taxon>
        <taxon>Paraburkholderia</taxon>
    </lineage>
</organism>
<name>A0A4R8LIS6_9BURK</name>
<dbReference type="GO" id="GO:0046872">
    <property type="term" value="F:metal ion binding"/>
    <property type="evidence" value="ECO:0007669"/>
    <property type="project" value="UniProtKB-KW"/>
</dbReference>
<dbReference type="InterPro" id="IPR036922">
    <property type="entry name" value="Rieske_2Fe-2S_sf"/>
</dbReference>